<name>A0A0F7KAS2_9PROT</name>
<dbReference type="EMBL" id="VNHT01000009">
    <property type="protein sequence ID" value="TYP91393.1"/>
    <property type="molecule type" value="Genomic_DNA"/>
</dbReference>
<evidence type="ECO:0000256" key="2">
    <source>
        <dbReference type="SAM" id="Phobius"/>
    </source>
</evidence>
<dbReference type="RefSeq" id="WP_046849501.1">
    <property type="nucleotide sequence ID" value="NZ_CBDIPD010000073.1"/>
</dbReference>
<dbReference type="Pfam" id="PF05137">
    <property type="entry name" value="PilN"/>
    <property type="match status" value="1"/>
</dbReference>
<feature type="transmembrane region" description="Helical" evidence="2">
    <location>
        <begin position="21"/>
        <end position="40"/>
    </location>
</feature>
<dbReference type="Proteomes" id="UP000324176">
    <property type="component" value="Unassembled WGS sequence"/>
</dbReference>
<sequence>MIRINLLPHRELKRKARQQQFAILAGAACVLGILIVWAGHEAILGKIEYQNRRNQYLQSQIAILDKQIVEIKQIKQQLKEVLARKEVVEALQVNRTHVVYMLDQLARLVPDGVYLKSLKQTNEHIHLSGYAQSNAWVSTLMRNLDASPIFESPLLIEIKAVNVNNVRMNEFDLNVRLTELLTSWDNGSTPAHISN</sequence>
<protein>
    <submittedName>
        <fullName evidence="3">Fimbrial protein</fullName>
    </submittedName>
    <submittedName>
        <fullName evidence="4">Type IV pilus assembly protein PilN</fullName>
    </submittedName>
</protein>
<dbReference type="InterPro" id="IPR052534">
    <property type="entry name" value="Extracell_DNA_Util/SecSys_Comp"/>
</dbReference>
<evidence type="ECO:0000313" key="7">
    <source>
        <dbReference type="Proteomes" id="UP000183454"/>
    </source>
</evidence>
<dbReference type="EMBL" id="CP011451">
    <property type="protein sequence ID" value="AKH37420.1"/>
    <property type="molecule type" value="Genomic_DNA"/>
</dbReference>
<accession>A0A0F7KAS2</accession>
<reference evidence="5 8" key="4">
    <citation type="submission" date="2019-07" db="EMBL/GenBank/DDBJ databases">
        <title>Active sludge and wastewater microbial communities from Klosterneuburg, Austria.</title>
        <authorList>
            <person name="Wagner M."/>
        </authorList>
    </citation>
    <scope>NUCLEOTIDE SEQUENCE [LARGE SCALE GENOMIC DNA]</scope>
    <source>
        <strain evidence="5 8">Nm2</strain>
    </source>
</reference>
<reference evidence="6" key="1">
    <citation type="submission" date="2015-05" db="EMBL/GenBank/DDBJ databases">
        <title>Draft genome of Nitrosomonas communis strain Nm2.</title>
        <authorList>
            <person name="Kozlowski J.A."/>
            <person name="Kits K.D."/>
            <person name="Stein L.Y."/>
        </authorList>
    </citation>
    <scope>NUCLEOTIDE SEQUENCE [LARGE SCALE GENOMIC DNA]</scope>
    <source>
        <strain evidence="6">Nm2</strain>
    </source>
</reference>
<dbReference type="PANTHER" id="PTHR40278">
    <property type="entry name" value="DNA UTILIZATION PROTEIN HOFN"/>
    <property type="match status" value="1"/>
</dbReference>
<dbReference type="KEGG" id="nco:AAW31_05685"/>
<evidence type="ECO:0000313" key="6">
    <source>
        <dbReference type="Proteomes" id="UP000034156"/>
    </source>
</evidence>
<evidence type="ECO:0000313" key="8">
    <source>
        <dbReference type="Proteomes" id="UP000324176"/>
    </source>
</evidence>
<keyword evidence="2" id="KW-0472">Membrane</keyword>
<keyword evidence="1" id="KW-0175">Coiled coil</keyword>
<evidence type="ECO:0000313" key="3">
    <source>
        <dbReference type="EMBL" id="AKH37420.1"/>
    </source>
</evidence>
<dbReference type="Proteomes" id="UP000183454">
    <property type="component" value="Unassembled WGS sequence"/>
</dbReference>
<dbReference type="OrthoDB" id="5296173at2"/>
<dbReference type="Proteomes" id="UP000034156">
    <property type="component" value="Chromosome"/>
</dbReference>
<evidence type="ECO:0000313" key="4">
    <source>
        <dbReference type="EMBL" id="SDW66407.1"/>
    </source>
</evidence>
<dbReference type="PROSITE" id="PS51257">
    <property type="entry name" value="PROKAR_LIPOPROTEIN"/>
    <property type="match status" value="1"/>
</dbReference>
<evidence type="ECO:0000313" key="5">
    <source>
        <dbReference type="EMBL" id="TYP91393.1"/>
    </source>
</evidence>
<dbReference type="EMBL" id="FNNH01000021">
    <property type="protein sequence ID" value="SDW66407.1"/>
    <property type="molecule type" value="Genomic_DNA"/>
</dbReference>
<evidence type="ECO:0000256" key="1">
    <source>
        <dbReference type="SAM" id="Coils"/>
    </source>
</evidence>
<dbReference type="InterPro" id="IPR007813">
    <property type="entry name" value="PilN"/>
</dbReference>
<dbReference type="AlphaFoldDB" id="A0A0F7KAS2"/>
<dbReference type="PATRIC" id="fig|44574.3.peg.1364"/>
<keyword evidence="2" id="KW-0812">Transmembrane</keyword>
<proteinExistence type="predicted"/>
<keyword evidence="6" id="KW-1185">Reference proteome</keyword>
<organism evidence="3 6">
    <name type="scientific">Nitrosomonas communis</name>
    <dbReference type="NCBI Taxonomy" id="44574"/>
    <lineage>
        <taxon>Bacteria</taxon>
        <taxon>Pseudomonadati</taxon>
        <taxon>Pseudomonadota</taxon>
        <taxon>Betaproteobacteria</taxon>
        <taxon>Nitrosomonadales</taxon>
        <taxon>Nitrosomonadaceae</taxon>
        <taxon>Nitrosomonas</taxon>
    </lineage>
</organism>
<feature type="coiled-coil region" evidence="1">
    <location>
        <begin position="61"/>
        <end position="91"/>
    </location>
</feature>
<dbReference type="PANTHER" id="PTHR40278:SF2">
    <property type="entry name" value="TYPE IV PILUS INNER MEMBRANE COMPONENT PILN"/>
    <property type="match status" value="1"/>
</dbReference>
<gene>
    <name evidence="3" type="ORF">AAW31_05685</name>
    <name evidence="5" type="ORF">BCL69_100921</name>
    <name evidence="4" type="ORF">SAMN05421882_102118</name>
</gene>
<dbReference type="GO" id="GO:0043107">
    <property type="term" value="P:type IV pilus-dependent motility"/>
    <property type="evidence" value="ECO:0007669"/>
    <property type="project" value="TreeGrafter"/>
</dbReference>
<dbReference type="GO" id="GO:0043683">
    <property type="term" value="P:type IV pilus assembly"/>
    <property type="evidence" value="ECO:0007669"/>
    <property type="project" value="TreeGrafter"/>
</dbReference>
<keyword evidence="2" id="KW-1133">Transmembrane helix</keyword>
<reference evidence="3 6" key="2">
    <citation type="journal article" date="2016" name="Genome Announc.">
        <title>Genome Sequence of Nitrosomonas communis Strain Nm2, a Mesophilic Ammonia-Oxidizing Bacterium Isolated from Mediterranean Soil.</title>
        <authorList>
            <person name="Kozlowski J.A."/>
            <person name="Kits K.D."/>
            <person name="Stein L.Y."/>
        </authorList>
    </citation>
    <scope>NUCLEOTIDE SEQUENCE [LARGE SCALE GENOMIC DNA]</scope>
    <source>
        <strain evidence="3 6">Nm2</strain>
    </source>
</reference>
<reference evidence="4 7" key="3">
    <citation type="submission" date="2016-10" db="EMBL/GenBank/DDBJ databases">
        <authorList>
            <person name="de Groot N.N."/>
        </authorList>
    </citation>
    <scope>NUCLEOTIDE SEQUENCE [LARGE SCALE GENOMIC DNA]</scope>
    <source>
        <strain evidence="4 7">Nm110</strain>
    </source>
</reference>